<name>A0A8H3EI25_9LECA</name>
<dbReference type="PANTHER" id="PTHR47357:SF1">
    <property type="entry name" value="SPINDLE POLE BODY COMPONENT 110"/>
    <property type="match status" value="1"/>
</dbReference>
<dbReference type="GO" id="GO:0005856">
    <property type="term" value="C:cytoskeleton"/>
    <property type="evidence" value="ECO:0007669"/>
    <property type="project" value="TreeGrafter"/>
</dbReference>
<keyword evidence="4" id="KW-1185">Reference proteome</keyword>
<keyword evidence="1" id="KW-0175">Coiled coil</keyword>
<reference evidence="3" key="1">
    <citation type="submission" date="2021-03" db="EMBL/GenBank/DDBJ databases">
        <authorList>
            <person name="Tagirdzhanova G."/>
        </authorList>
    </citation>
    <scope>NUCLEOTIDE SEQUENCE</scope>
</reference>
<organism evidence="3 4">
    <name type="scientific">Heterodermia speciosa</name>
    <dbReference type="NCBI Taxonomy" id="116794"/>
    <lineage>
        <taxon>Eukaryota</taxon>
        <taxon>Fungi</taxon>
        <taxon>Dikarya</taxon>
        <taxon>Ascomycota</taxon>
        <taxon>Pezizomycotina</taxon>
        <taxon>Lecanoromycetes</taxon>
        <taxon>OSLEUM clade</taxon>
        <taxon>Lecanoromycetidae</taxon>
        <taxon>Caliciales</taxon>
        <taxon>Physciaceae</taxon>
        <taxon>Heterodermia</taxon>
    </lineage>
</organism>
<gene>
    <name evidence="3" type="ORF">HETSPECPRED_006049</name>
</gene>
<dbReference type="AlphaFoldDB" id="A0A8H3EI25"/>
<evidence type="ECO:0000256" key="2">
    <source>
        <dbReference type="SAM" id="MobiDB-lite"/>
    </source>
</evidence>
<dbReference type="OrthoDB" id="3532430at2759"/>
<feature type="coiled-coil region" evidence="1">
    <location>
        <begin position="517"/>
        <end position="587"/>
    </location>
</feature>
<evidence type="ECO:0000313" key="3">
    <source>
        <dbReference type="EMBL" id="CAF9906087.1"/>
    </source>
</evidence>
<feature type="region of interest" description="Disordered" evidence="2">
    <location>
        <begin position="156"/>
        <end position="182"/>
    </location>
</feature>
<feature type="compositionally biased region" description="Basic and acidic residues" evidence="2">
    <location>
        <begin position="1"/>
        <end position="19"/>
    </location>
</feature>
<comment type="caution">
    <text evidence="3">The sequence shown here is derived from an EMBL/GenBank/DDBJ whole genome shotgun (WGS) entry which is preliminary data.</text>
</comment>
<dbReference type="EMBL" id="CAJPDS010000004">
    <property type="protein sequence ID" value="CAF9906087.1"/>
    <property type="molecule type" value="Genomic_DNA"/>
</dbReference>
<feature type="compositionally biased region" description="Low complexity" evidence="2">
    <location>
        <begin position="37"/>
        <end position="57"/>
    </location>
</feature>
<feature type="region of interest" description="Disordered" evidence="2">
    <location>
        <begin position="1"/>
        <end position="140"/>
    </location>
</feature>
<dbReference type="Proteomes" id="UP000664521">
    <property type="component" value="Unassembled WGS sequence"/>
</dbReference>
<feature type="coiled-coil region" evidence="1">
    <location>
        <begin position="387"/>
        <end position="470"/>
    </location>
</feature>
<accession>A0A8H3EI25</accession>
<evidence type="ECO:0000313" key="4">
    <source>
        <dbReference type="Proteomes" id="UP000664521"/>
    </source>
</evidence>
<sequence length="687" mass="76478">MAKTDVHHPESEVVDDRPLAVRRKRRLTSSLVDGDDASSPQKSASSAATTSASAKTPTKAKKKVRFSDPGPEPGAMASSSTGLTPAMKRTSVANDLPAPKTPRSLGQGSGRRRSLPLDLSSALPSPSRTPPVTPFSGEVQFAPYRQMLDERLKRRIKRNGMSEEQNQIEAEKSKPKAAWKQEMQELKKELAAARQLQQETKDTVKEENDSLRIQDLEHEIEDLRREMRERSMTVEPFAVDAATPGAESPVPAIYDDNANDSFVIVDSGDNEALHHTNQPLNEREALKDTTHLHVTTTGTDAASQTSSGSSQAENDAFRNARLSLERLFPGEIPLNLTANDPQPLLSTMIERLQTLKTLVLISEDSLARTKTQESNLRSQFNAVLQQLNRARNYAEEAATKRDNEKDRADAAEAAGQVVQQELEKASGDIKALGTDVDEKERSIHKLQDALEGYRREIARLEVLITQMESDHNVAQTKLRHEMDEAVADLDCQVAAETVGRRAAEGESVERGERIKQLRHLEKELRGAMNDKQDIIRNLEREVTKAKENQEKEVGGLNAKIGQMASDLEEAKGEMNKLRADKKTLLFRIEEERVAGMKAVEAIQAEMSRCVEKSEDVKTEHVNDMRNRGIEVGEHKGLLTPVTGGRYKDVEGYVEVQRGKGKRKRDSGIHVVEEENEEEDEFMLDSDI</sequence>
<evidence type="ECO:0000256" key="1">
    <source>
        <dbReference type="SAM" id="Coils"/>
    </source>
</evidence>
<protein>
    <submittedName>
        <fullName evidence="3">Uncharacterized protein</fullName>
    </submittedName>
</protein>
<dbReference type="GO" id="GO:0005200">
    <property type="term" value="F:structural constituent of cytoskeleton"/>
    <property type="evidence" value="ECO:0007669"/>
    <property type="project" value="TreeGrafter"/>
</dbReference>
<feature type="compositionally biased region" description="Low complexity" evidence="2">
    <location>
        <begin position="116"/>
        <end position="126"/>
    </location>
</feature>
<proteinExistence type="predicted"/>
<dbReference type="PANTHER" id="PTHR47357">
    <property type="entry name" value="COP1-INTERACTIVE PROTEIN 1"/>
    <property type="match status" value="1"/>
</dbReference>